<dbReference type="Proteomes" id="UP000248311">
    <property type="component" value="Unassembled WGS sequence"/>
</dbReference>
<feature type="compositionally biased region" description="Basic and acidic residues" evidence="2">
    <location>
        <begin position="420"/>
        <end position="435"/>
    </location>
</feature>
<dbReference type="CDD" id="cd17242">
    <property type="entry name" value="MobM_relaxase"/>
    <property type="match status" value="1"/>
</dbReference>
<accession>A0A318SPZ2</accession>
<evidence type="ECO:0000313" key="3">
    <source>
        <dbReference type="EMBL" id="PYE83940.1"/>
    </source>
</evidence>
<feature type="compositionally biased region" description="Basic and acidic residues" evidence="2">
    <location>
        <begin position="232"/>
        <end position="246"/>
    </location>
</feature>
<evidence type="ECO:0000313" key="4">
    <source>
        <dbReference type="Proteomes" id="UP000248311"/>
    </source>
</evidence>
<feature type="region of interest" description="Disordered" evidence="2">
    <location>
        <begin position="323"/>
        <end position="342"/>
    </location>
</feature>
<protein>
    <recommendedName>
        <fullName evidence="5">Plasmid recombination enzyme</fullName>
    </recommendedName>
</protein>
<dbReference type="Gene3D" id="3.30.930.30">
    <property type="match status" value="1"/>
</dbReference>
<organism evidence="3 4">
    <name type="scientific">Pseudoroseicyclus aestuarii</name>
    <dbReference type="NCBI Taxonomy" id="1795041"/>
    <lineage>
        <taxon>Bacteria</taxon>
        <taxon>Pseudomonadati</taxon>
        <taxon>Pseudomonadota</taxon>
        <taxon>Alphaproteobacteria</taxon>
        <taxon>Rhodobacterales</taxon>
        <taxon>Paracoccaceae</taxon>
        <taxon>Pseudoroseicyclus</taxon>
    </lineage>
</organism>
<sequence>MEEAQKEHPVVMRMQGLWPETIKGYEKHRKREGGDTGHVDPSRSGLNKRLIGREDWAQFVRREIQRMRLANFDRELAQLRKRRRTAEIERRLVEGPKDPWRPTRHGPMREVILTANAEWFEGPDGDPFGDGYGPREQAFQRLAVAWLRKTFGDDCVHARADRDEKAFHIHAVILPRAVGRDGRMMLQPSQHPVIRHYETGQDDIGAWFAAAEIGLKRGERRKAKVREAIKHNTQLRKDQKTGQRLEEAEEPLPEYRQHVSPRKWREAQECKFAERDTAIAAREESVRDAEAALAERETRADLKDRQADEVLSVAQAVAEGDLTGLAQDQNPGAQDEPRPGKPTLARRLFGKAIDLLRAEQQAKAREEVAGALDQIRHADNAIVEIANLLPMGARRQIAAARKTLSRAIIALRGHASGPQGKEDQKRAGREEPLRE</sequence>
<name>A0A318SPZ2_9RHOB</name>
<dbReference type="EMBL" id="QJTE01000003">
    <property type="protein sequence ID" value="PYE83940.1"/>
    <property type="molecule type" value="Genomic_DNA"/>
</dbReference>
<feature type="coiled-coil region" evidence="1">
    <location>
        <begin position="62"/>
        <end position="89"/>
    </location>
</feature>
<evidence type="ECO:0000256" key="2">
    <source>
        <dbReference type="SAM" id="MobiDB-lite"/>
    </source>
</evidence>
<keyword evidence="1" id="KW-0175">Coiled coil</keyword>
<dbReference type="RefSeq" id="WP_110814487.1">
    <property type="nucleotide sequence ID" value="NZ_QJTE01000003.1"/>
</dbReference>
<evidence type="ECO:0008006" key="5">
    <source>
        <dbReference type="Google" id="ProtNLM"/>
    </source>
</evidence>
<comment type="caution">
    <text evidence="3">The sequence shown here is derived from an EMBL/GenBank/DDBJ whole genome shotgun (WGS) entry which is preliminary data.</text>
</comment>
<feature type="region of interest" description="Disordered" evidence="2">
    <location>
        <begin position="232"/>
        <end position="260"/>
    </location>
</feature>
<reference evidence="3 4" key="1">
    <citation type="submission" date="2018-06" db="EMBL/GenBank/DDBJ databases">
        <title>Genomic Encyclopedia of Type Strains, Phase III (KMG-III): the genomes of soil and plant-associated and newly described type strains.</title>
        <authorList>
            <person name="Whitman W."/>
        </authorList>
    </citation>
    <scope>NUCLEOTIDE SEQUENCE [LARGE SCALE GENOMIC DNA]</scope>
    <source>
        <strain evidence="3 4">CECT 9025</strain>
    </source>
</reference>
<proteinExistence type="predicted"/>
<gene>
    <name evidence="3" type="ORF">DFP88_103302</name>
</gene>
<evidence type="ECO:0000256" key="1">
    <source>
        <dbReference type="SAM" id="Coils"/>
    </source>
</evidence>
<keyword evidence="4" id="KW-1185">Reference proteome</keyword>
<dbReference type="OrthoDB" id="7586183at2"/>
<feature type="region of interest" description="Disordered" evidence="2">
    <location>
        <begin position="411"/>
        <end position="435"/>
    </location>
</feature>
<dbReference type="AlphaFoldDB" id="A0A318SPZ2"/>